<proteinExistence type="predicted"/>
<feature type="region of interest" description="Disordered" evidence="4">
    <location>
        <begin position="778"/>
        <end position="931"/>
    </location>
</feature>
<keyword evidence="7" id="KW-1185">Reference proteome</keyword>
<dbReference type="Proteomes" id="UP000827549">
    <property type="component" value="Chromosome 2"/>
</dbReference>
<protein>
    <submittedName>
        <fullName evidence="6">Response regulator mcs4</fullName>
    </submittedName>
</protein>
<dbReference type="PANTHER" id="PTHR45339">
    <property type="entry name" value="HYBRID SIGNAL TRANSDUCTION HISTIDINE KINASE J"/>
    <property type="match status" value="1"/>
</dbReference>
<evidence type="ECO:0000313" key="7">
    <source>
        <dbReference type="Proteomes" id="UP000827549"/>
    </source>
</evidence>
<dbReference type="InterPro" id="IPR001789">
    <property type="entry name" value="Sig_transdc_resp-reg_receiver"/>
</dbReference>
<keyword evidence="2" id="KW-0902">Two-component regulatory system</keyword>
<feature type="region of interest" description="Disordered" evidence="4">
    <location>
        <begin position="728"/>
        <end position="751"/>
    </location>
</feature>
<gene>
    <name evidence="6" type="primary">mcs4_0</name>
    <name evidence="6" type="ORF">LOC62_02G003237</name>
</gene>
<dbReference type="SMART" id="SM00448">
    <property type="entry name" value="REC"/>
    <property type="match status" value="1"/>
</dbReference>
<evidence type="ECO:0000313" key="6">
    <source>
        <dbReference type="EMBL" id="WOO79718.1"/>
    </source>
</evidence>
<evidence type="ECO:0000256" key="2">
    <source>
        <dbReference type="ARBA" id="ARBA00023012"/>
    </source>
</evidence>
<feature type="modified residue" description="4-aspartylphosphate" evidence="3">
    <location>
        <position position="991"/>
    </location>
</feature>
<evidence type="ECO:0000256" key="1">
    <source>
        <dbReference type="ARBA" id="ARBA00022553"/>
    </source>
</evidence>
<dbReference type="RefSeq" id="XP_062625750.1">
    <property type="nucleotide sequence ID" value="XM_062769766.1"/>
</dbReference>
<evidence type="ECO:0000256" key="4">
    <source>
        <dbReference type="SAM" id="MobiDB-lite"/>
    </source>
</evidence>
<dbReference type="AlphaFoldDB" id="A0AAF0Y9Z4"/>
<organism evidence="6 7">
    <name type="scientific">Vanrija pseudolonga</name>
    <dbReference type="NCBI Taxonomy" id="143232"/>
    <lineage>
        <taxon>Eukaryota</taxon>
        <taxon>Fungi</taxon>
        <taxon>Dikarya</taxon>
        <taxon>Basidiomycota</taxon>
        <taxon>Agaricomycotina</taxon>
        <taxon>Tremellomycetes</taxon>
        <taxon>Trichosporonales</taxon>
        <taxon>Trichosporonaceae</taxon>
        <taxon>Vanrija</taxon>
    </lineage>
</organism>
<reference evidence="6" key="1">
    <citation type="submission" date="2023-10" db="EMBL/GenBank/DDBJ databases">
        <authorList>
            <person name="Noh H."/>
        </authorList>
    </citation>
    <scope>NUCLEOTIDE SEQUENCE</scope>
    <source>
        <strain evidence="6">DUCC4014</strain>
    </source>
</reference>
<dbReference type="Gene3D" id="3.40.50.2300">
    <property type="match status" value="1"/>
</dbReference>
<feature type="compositionally biased region" description="Basic and acidic residues" evidence="4">
    <location>
        <begin position="100"/>
        <end position="109"/>
    </location>
</feature>
<feature type="compositionally biased region" description="Basic and acidic residues" evidence="4">
    <location>
        <begin position="50"/>
        <end position="67"/>
    </location>
</feature>
<dbReference type="PANTHER" id="PTHR45339:SF1">
    <property type="entry name" value="HYBRID SIGNAL TRANSDUCTION HISTIDINE KINASE J"/>
    <property type="match status" value="1"/>
</dbReference>
<feature type="region of interest" description="Disordered" evidence="4">
    <location>
        <begin position="146"/>
        <end position="192"/>
    </location>
</feature>
<feature type="compositionally biased region" description="Basic and acidic residues" evidence="4">
    <location>
        <begin position="1159"/>
        <end position="1173"/>
    </location>
</feature>
<feature type="compositionally biased region" description="Low complexity" evidence="4">
    <location>
        <begin position="835"/>
        <end position="860"/>
    </location>
</feature>
<dbReference type="Pfam" id="PF00072">
    <property type="entry name" value="Response_reg"/>
    <property type="match status" value="1"/>
</dbReference>
<dbReference type="FunFam" id="3.40.50.2300:FF:000146">
    <property type="entry name" value="Putative two-component response regulator SSK1p"/>
    <property type="match status" value="1"/>
</dbReference>
<accession>A0AAF0Y9Z4</accession>
<dbReference type="EMBL" id="CP086715">
    <property type="protein sequence ID" value="WOO79718.1"/>
    <property type="molecule type" value="Genomic_DNA"/>
</dbReference>
<keyword evidence="1 3" id="KW-0597">Phosphoprotein</keyword>
<feature type="region of interest" description="Disordered" evidence="4">
    <location>
        <begin position="355"/>
        <end position="403"/>
    </location>
</feature>
<feature type="region of interest" description="Disordered" evidence="4">
    <location>
        <begin position="1131"/>
        <end position="1183"/>
    </location>
</feature>
<evidence type="ECO:0000259" key="5">
    <source>
        <dbReference type="PROSITE" id="PS50110"/>
    </source>
</evidence>
<feature type="compositionally biased region" description="Low complexity" evidence="4">
    <location>
        <begin position="73"/>
        <end position="82"/>
    </location>
</feature>
<sequence>MSQPPLKVDTDTSGPGKVPASQPSAIITVPPSWAESPISHSMDPSAFELSPKDCSTDRFRTAGDGHTDTTLPLSSSSSSSLSGHQGFAWPPAGHPISRPDPFERTRSFSEDPFGAQSSSSSSGDDNDFATVAAMTASAPVIVLPRGVSEQPPSTSGQSSSAERGTFNRAVSSPLPSRTGLLRQPLEPRPPAGMRVDPVHSVSVELVDSLQTAIQTILNVSPPHLLDNAKEQYSGCAIQVPVTSVSALLSSMRGLNYLSANLGTMVDGQGSPASVIEDFDVGELVQNVADQLGGEAAQSEVELVLFHGDVGIKHFSVNGDREALGFALSHVLRQILLVANKGDTIELGLHVYPQSPATSRRDSLPVLDWEGQRRPQSLGGGGGGHPSSPSRILPSPPAGSADEPTLCTFEIVHNISQTIDSNAATPRAELNPFTRLVEQKEAATPKFDTVLSTRLLRQASASLKTNAAPTSPTTFGLARHAYELSTVLPPGRPILEPVELSQEEEASRQPYSDIRLPREPTLGELSDFAETLRGRGVHLHASHSSIFARHLTGYLRAWGIDVSLIPLEADILPTSQPVAAPRFILIDSDIGVLRRELGRLKLEAPPLNRQRSLKRPNLTRSGKSTHGIRQATMPTVIHFTGLEKYRQVRDLLASSDVANHIEVIVVPKPVGPRRFLTALFTAVRQPLVDPAFSPIATSPRSPIVTTGSRPALGPTQTGFFDGVNGLDVQAPTPRSSRTPLAELPPPMGVTPRGDALKIPLSTPLGDIETTPAAEYFSRATNGKSSGASGVVMQSPDGRPFGMFFEPPASGGSAQHPEGLRRKGSNRRHSAETDGGTAATSPTSSPAPSRRASAISTATDDSAGLEAGRAQISQSRRKTLPAAPDAKPIVARGRGRSSTITKRHAGDGSAQHNGKPLPDISEKKSLTRSLTRGAKSDVVVPPINVLIVEDNPINQNILSMFFRKKKIKHQTAKDGVEAVEKWKTGGFHLILMDIQLPVMDGIEATKEIRKLERGQNIGVFPSTPVSDHAKSAIDTAPLSPFRSAVIIVALTASSLQTDRVAALAAGCNDFLTKPVSLKWLERKTIEWGCMQALIDFDGWRRWKGSDVRDPAETKLAFQIGPQANARAVASRLRIDRSKGRPSPTGTPPVAAPPAPSPPAAVKEDPEDKVNHKQLTEKPLPALPVE</sequence>
<feature type="region of interest" description="Disordered" evidence="4">
    <location>
        <begin position="1"/>
        <end position="127"/>
    </location>
</feature>
<feature type="compositionally biased region" description="Polar residues" evidence="4">
    <location>
        <begin position="150"/>
        <end position="175"/>
    </location>
</feature>
<evidence type="ECO:0000256" key="3">
    <source>
        <dbReference type="PROSITE-ProRule" id="PRU00169"/>
    </source>
</evidence>
<feature type="domain" description="Response regulatory" evidence="5">
    <location>
        <begin position="942"/>
        <end position="1086"/>
    </location>
</feature>
<name>A0AAF0Y9Z4_9TREE</name>
<dbReference type="CDD" id="cd17546">
    <property type="entry name" value="REC_hyHK_CKI1_RcsC-like"/>
    <property type="match status" value="1"/>
</dbReference>
<feature type="compositionally biased region" description="Pro residues" evidence="4">
    <location>
        <begin position="1142"/>
        <end position="1156"/>
    </location>
</feature>
<dbReference type="GO" id="GO:0000156">
    <property type="term" value="F:phosphorelay response regulator activity"/>
    <property type="evidence" value="ECO:0007669"/>
    <property type="project" value="UniProtKB-ARBA"/>
</dbReference>
<dbReference type="InterPro" id="IPR011006">
    <property type="entry name" value="CheY-like_superfamily"/>
</dbReference>
<dbReference type="PROSITE" id="PS50110">
    <property type="entry name" value="RESPONSE_REGULATORY"/>
    <property type="match status" value="1"/>
</dbReference>
<dbReference type="SUPFAM" id="SSF52172">
    <property type="entry name" value="CheY-like"/>
    <property type="match status" value="1"/>
</dbReference>
<dbReference type="GeneID" id="87806483"/>